<feature type="transmembrane region" description="Helical" evidence="8">
    <location>
        <begin position="78"/>
        <end position="97"/>
    </location>
</feature>
<evidence type="ECO:0000256" key="9">
    <source>
        <dbReference type="SAM" id="SignalP"/>
    </source>
</evidence>
<protein>
    <submittedName>
        <fullName evidence="12">Uncharacterized protein</fullName>
    </submittedName>
</protein>
<keyword evidence="4 8" id="KW-1133">Transmembrane helix</keyword>
<evidence type="ECO:0000313" key="13">
    <source>
        <dbReference type="Proteomes" id="UP000626109"/>
    </source>
</evidence>
<comment type="caution">
    <text evidence="12">The sequence shown here is derived from an EMBL/GenBank/DDBJ whole genome shotgun (WGS) entry which is preliminary data.</text>
</comment>
<dbReference type="Proteomes" id="UP000654075">
    <property type="component" value="Unassembled WGS sequence"/>
</dbReference>
<name>A0A813IUH0_POLGL</name>
<keyword evidence="6 8" id="KW-0472">Membrane</keyword>
<evidence type="ECO:0000313" key="11">
    <source>
        <dbReference type="EMBL" id="CAE8638302.1"/>
    </source>
</evidence>
<evidence type="ECO:0000256" key="3">
    <source>
        <dbReference type="ARBA" id="ARBA00022692"/>
    </source>
</evidence>
<evidence type="ECO:0000313" key="14">
    <source>
        <dbReference type="Proteomes" id="UP000654075"/>
    </source>
</evidence>
<evidence type="ECO:0000256" key="5">
    <source>
        <dbReference type="ARBA" id="ARBA00023078"/>
    </source>
</evidence>
<sequence>MARSSSALTSVVLALVAVVLLCSPLNTFVAAPAVTRQVQVESVSKAALAAALAAVVNAPEPVFALQNQDDDEGFDMRIIATFALPLVAISWALFNVWRVAFRQVARFTESASGSSKDGLRAED</sequence>
<evidence type="ECO:0000256" key="8">
    <source>
        <dbReference type="SAM" id="Phobius"/>
    </source>
</evidence>
<dbReference type="GO" id="GO:0015979">
    <property type="term" value="P:photosynthesis"/>
    <property type="evidence" value="ECO:0007669"/>
    <property type="project" value="UniProtKB-KW"/>
</dbReference>
<dbReference type="AlphaFoldDB" id="A0A813IUH0"/>
<evidence type="ECO:0000313" key="10">
    <source>
        <dbReference type="EMBL" id="CAE8627239.1"/>
    </source>
</evidence>
<organism evidence="12 13">
    <name type="scientific">Polarella glacialis</name>
    <name type="common">Dinoflagellate</name>
    <dbReference type="NCBI Taxonomy" id="89957"/>
    <lineage>
        <taxon>Eukaryota</taxon>
        <taxon>Sar</taxon>
        <taxon>Alveolata</taxon>
        <taxon>Dinophyceae</taxon>
        <taxon>Suessiales</taxon>
        <taxon>Suessiaceae</taxon>
        <taxon>Polarella</taxon>
    </lineage>
</organism>
<evidence type="ECO:0000256" key="7">
    <source>
        <dbReference type="ARBA" id="ARBA00023276"/>
    </source>
</evidence>
<evidence type="ECO:0000256" key="4">
    <source>
        <dbReference type="ARBA" id="ARBA00022989"/>
    </source>
</evidence>
<evidence type="ECO:0000313" key="12">
    <source>
        <dbReference type="EMBL" id="CAE8656272.1"/>
    </source>
</evidence>
<gene>
    <name evidence="10" type="ORF">PGLA1383_LOCUS44042</name>
    <name evidence="11" type="ORF">PGLA1383_LOCUS53498</name>
    <name evidence="12" type="ORF">PGLA2088_LOCUS12077</name>
</gene>
<keyword evidence="2" id="KW-0602">Photosynthesis</keyword>
<keyword evidence="9" id="KW-0732">Signal</keyword>
<keyword evidence="3 8" id="KW-0812">Transmembrane</keyword>
<evidence type="ECO:0000256" key="2">
    <source>
        <dbReference type="ARBA" id="ARBA00022531"/>
    </source>
</evidence>
<dbReference type="Proteomes" id="UP000626109">
    <property type="component" value="Unassembled WGS sequence"/>
</dbReference>
<keyword evidence="7" id="KW-0604">Photosystem II</keyword>
<dbReference type="Pfam" id="PF06298">
    <property type="entry name" value="PsbY"/>
    <property type="match status" value="1"/>
</dbReference>
<evidence type="ECO:0000256" key="1">
    <source>
        <dbReference type="ARBA" id="ARBA00004370"/>
    </source>
</evidence>
<dbReference type="EMBL" id="CAJNNV010031907">
    <property type="protein sequence ID" value="CAE8638302.1"/>
    <property type="molecule type" value="Genomic_DNA"/>
</dbReference>
<dbReference type="InterPro" id="IPR009388">
    <property type="entry name" value="PSII_PsbY"/>
</dbReference>
<dbReference type="GO" id="GO:0030145">
    <property type="term" value="F:manganese ion binding"/>
    <property type="evidence" value="ECO:0007669"/>
    <property type="project" value="InterPro"/>
</dbReference>
<keyword evidence="14" id="KW-1185">Reference proteome</keyword>
<comment type="subcellular location">
    <subcellularLocation>
        <location evidence="1">Membrane</location>
    </subcellularLocation>
</comment>
<dbReference type="HAMAP" id="MF_00717">
    <property type="entry name" value="PSII_PsbY"/>
    <property type="match status" value="1"/>
</dbReference>
<proteinExistence type="inferred from homology"/>
<evidence type="ECO:0000256" key="6">
    <source>
        <dbReference type="ARBA" id="ARBA00023136"/>
    </source>
</evidence>
<feature type="chain" id="PRO_5036222158" evidence="9">
    <location>
        <begin position="23"/>
        <end position="123"/>
    </location>
</feature>
<dbReference type="OrthoDB" id="445821at2759"/>
<reference evidence="12" key="1">
    <citation type="submission" date="2021-02" db="EMBL/GenBank/DDBJ databases">
        <authorList>
            <person name="Dougan E. K."/>
            <person name="Rhodes N."/>
            <person name="Thang M."/>
            <person name="Chan C."/>
        </authorList>
    </citation>
    <scope>NUCLEOTIDE SEQUENCE</scope>
</reference>
<dbReference type="GO" id="GO:0009523">
    <property type="term" value="C:photosystem II"/>
    <property type="evidence" value="ECO:0007669"/>
    <property type="project" value="UniProtKB-KW"/>
</dbReference>
<keyword evidence="5" id="KW-0793">Thylakoid</keyword>
<feature type="signal peptide" evidence="9">
    <location>
        <begin position="1"/>
        <end position="22"/>
    </location>
</feature>
<dbReference type="EMBL" id="CAJNNV010029131">
    <property type="protein sequence ID" value="CAE8627239.1"/>
    <property type="molecule type" value="Genomic_DNA"/>
</dbReference>
<dbReference type="EMBL" id="CAJNNW010014152">
    <property type="protein sequence ID" value="CAE8656272.1"/>
    <property type="molecule type" value="Genomic_DNA"/>
</dbReference>
<accession>A0A813IUH0</accession>